<comment type="caution">
    <text evidence="2">The sequence shown here is derived from an EMBL/GenBank/DDBJ whole genome shotgun (WGS) entry which is preliminary data.</text>
</comment>
<protein>
    <submittedName>
        <fullName evidence="2">Uncharacterized protein</fullName>
    </submittedName>
</protein>
<feature type="region of interest" description="Disordered" evidence="1">
    <location>
        <begin position="69"/>
        <end position="89"/>
    </location>
</feature>
<gene>
    <name evidence="2" type="ORF">BJ875DRAFT_519244</name>
</gene>
<sequence length="219" mass="23955">MCNAPVGNLLPPGLGDCRALQSTSTHFNALQLNQYKHNPFQGYPSPSDCPRAERTTHHTQDTCVIEQSNTMSQPHTEPQAITTPRPTNPKVSVHIRGLRAGRDPVNIVIRLSVSLPGSPLATLAVFKELIQICVIDPNDRFGIDAALKPLQDSEMPLLMSAANTLDVDWEENGAVRDGGPVVGNEKFRDSVLDMIEKPGCGHFYTEVLFEEMDQSPAAM</sequence>
<dbReference type="Proteomes" id="UP000824998">
    <property type="component" value="Unassembled WGS sequence"/>
</dbReference>
<reference evidence="2" key="1">
    <citation type="journal article" date="2021" name="IMA Fungus">
        <title>Genomic characterization of three marine fungi, including Emericellopsis atlantica sp. nov. with signatures of a generalist lifestyle and marine biomass degradation.</title>
        <authorList>
            <person name="Hagestad O.C."/>
            <person name="Hou L."/>
            <person name="Andersen J.H."/>
            <person name="Hansen E.H."/>
            <person name="Altermark B."/>
            <person name="Li C."/>
            <person name="Kuhnert E."/>
            <person name="Cox R.J."/>
            <person name="Crous P.W."/>
            <person name="Spatafora J.W."/>
            <person name="Lail K."/>
            <person name="Amirebrahimi M."/>
            <person name="Lipzen A."/>
            <person name="Pangilinan J."/>
            <person name="Andreopoulos W."/>
            <person name="Hayes R.D."/>
            <person name="Ng V."/>
            <person name="Grigoriev I.V."/>
            <person name="Jackson S.A."/>
            <person name="Sutton T.D.S."/>
            <person name="Dobson A.D.W."/>
            <person name="Rama T."/>
        </authorList>
    </citation>
    <scope>NUCLEOTIDE SEQUENCE</scope>
    <source>
        <strain evidence="2">TRa018bII</strain>
    </source>
</reference>
<feature type="compositionally biased region" description="Polar residues" evidence="1">
    <location>
        <begin position="69"/>
        <end position="85"/>
    </location>
</feature>
<keyword evidence="3" id="KW-1185">Reference proteome</keyword>
<evidence type="ECO:0000313" key="3">
    <source>
        <dbReference type="Proteomes" id="UP000824998"/>
    </source>
</evidence>
<evidence type="ECO:0000313" key="2">
    <source>
        <dbReference type="EMBL" id="KAG9230661.1"/>
    </source>
</evidence>
<accession>A0A9P7YBL6</accession>
<evidence type="ECO:0000256" key="1">
    <source>
        <dbReference type="SAM" id="MobiDB-lite"/>
    </source>
</evidence>
<organism evidence="2 3">
    <name type="scientific">Amylocarpus encephaloides</name>
    <dbReference type="NCBI Taxonomy" id="45428"/>
    <lineage>
        <taxon>Eukaryota</taxon>
        <taxon>Fungi</taxon>
        <taxon>Dikarya</taxon>
        <taxon>Ascomycota</taxon>
        <taxon>Pezizomycotina</taxon>
        <taxon>Leotiomycetes</taxon>
        <taxon>Helotiales</taxon>
        <taxon>Helotiales incertae sedis</taxon>
        <taxon>Amylocarpus</taxon>
    </lineage>
</organism>
<dbReference type="EMBL" id="MU251654">
    <property type="protein sequence ID" value="KAG9230661.1"/>
    <property type="molecule type" value="Genomic_DNA"/>
</dbReference>
<dbReference type="AlphaFoldDB" id="A0A9P7YBL6"/>
<name>A0A9P7YBL6_9HELO</name>
<proteinExistence type="predicted"/>